<dbReference type="EMBL" id="JAUJYN010000066">
    <property type="protein sequence ID" value="KAK1256994.1"/>
    <property type="molecule type" value="Genomic_DNA"/>
</dbReference>
<reference evidence="1" key="2">
    <citation type="submission" date="2023-06" db="EMBL/GenBank/DDBJ databases">
        <authorList>
            <person name="Ma L."/>
            <person name="Liu K.-W."/>
            <person name="Li Z."/>
            <person name="Hsiao Y.-Y."/>
            <person name="Qi Y."/>
            <person name="Fu T."/>
            <person name="Tang G."/>
            <person name="Zhang D."/>
            <person name="Sun W.-H."/>
            <person name="Liu D.-K."/>
            <person name="Li Y."/>
            <person name="Chen G.-Z."/>
            <person name="Liu X.-D."/>
            <person name="Liao X.-Y."/>
            <person name="Jiang Y.-T."/>
            <person name="Yu X."/>
            <person name="Hao Y."/>
            <person name="Huang J."/>
            <person name="Zhao X.-W."/>
            <person name="Ke S."/>
            <person name="Chen Y.-Y."/>
            <person name="Wu W.-L."/>
            <person name="Hsu J.-L."/>
            <person name="Lin Y.-F."/>
            <person name="Huang M.-D."/>
            <person name="Li C.-Y."/>
            <person name="Huang L."/>
            <person name="Wang Z.-W."/>
            <person name="Zhao X."/>
            <person name="Zhong W.-Y."/>
            <person name="Peng D.-H."/>
            <person name="Ahmad S."/>
            <person name="Lan S."/>
            <person name="Zhang J.-S."/>
            <person name="Tsai W.-C."/>
            <person name="Van De Peer Y."/>
            <person name="Liu Z.-J."/>
        </authorList>
    </citation>
    <scope>NUCLEOTIDE SEQUENCE</scope>
    <source>
        <strain evidence="1">SCP</strain>
        <tissue evidence="1">Leaves</tissue>
    </source>
</reference>
<reference evidence="1" key="1">
    <citation type="journal article" date="2023" name="Nat. Commun.">
        <title>Diploid and tetraploid genomes of Acorus and the evolution of monocots.</title>
        <authorList>
            <person name="Ma L."/>
            <person name="Liu K.W."/>
            <person name="Li Z."/>
            <person name="Hsiao Y.Y."/>
            <person name="Qi Y."/>
            <person name="Fu T."/>
            <person name="Tang G.D."/>
            <person name="Zhang D."/>
            <person name="Sun W.H."/>
            <person name="Liu D.K."/>
            <person name="Li Y."/>
            <person name="Chen G.Z."/>
            <person name="Liu X.D."/>
            <person name="Liao X.Y."/>
            <person name="Jiang Y.T."/>
            <person name="Yu X."/>
            <person name="Hao Y."/>
            <person name="Huang J."/>
            <person name="Zhao X.W."/>
            <person name="Ke S."/>
            <person name="Chen Y.Y."/>
            <person name="Wu W.L."/>
            <person name="Hsu J.L."/>
            <person name="Lin Y.F."/>
            <person name="Huang M.D."/>
            <person name="Li C.Y."/>
            <person name="Huang L."/>
            <person name="Wang Z.W."/>
            <person name="Zhao X."/>
            <person name="Zhong W.Y."/>
            <person name="Peng D.H."/>
            <person name="Ahmad S."/>
            <person name="Lan S."/>
            <person name="Zhang J.S."/>
            <person name="Tsai W.C."/>
            <person name="Van de Peer Y."/>
            <person name="Liu Z.J."/>
        </authorList>
    </citation>
    <scope>NUCLEOTIDE SEQUENCE</scope>
    <source>
        <strain evidence="1">SCP</strain>
    </source>
</reference>
<organism evidence="1 2">
    <name type="scientific">Acorus gramineus</name>
    <name type="common">Dwarf sweet flag</name>
    <dbReference type="NCBI Taxonomy" id="55184"/>
    <lineage>
        <taxon>Eukaryota</taxon>
        <taxon>Viridiplantae</taxon>
        <taxon>Streptophyta</taxon>
        <taxon>Embryophyta</taxon>
        <taxon>Tracheophyta</taxon>
        <taxon>Spermatophyta</taxon>
        <taxon>Magnoliopsida</taxon>
        <taxon>Liliopsida</taxon>
        <taxon>Acoraceae</taxon>
        <taxon>Acorus</taxon>
    </lineage>
</organism>
<protein>
    <submittedName>
        <fullName evidence="1">Uncharacterized protein</fullName>
    </submittedName>
</protein>
<dbReference type="AlphaFoldDB" id="A0AAV8ZX92"/>
<dbReference type="Proteomes" id="UP001179952">
    <property type="component" value="Unassembled WGS sequence"/>
</dbReference>
<name>A0AAV8ZX92_ACOGR</name>
<proteinExistence type="predicted"/>
<gene>
    <name evidence="1" type="ORF">QJS04_geneDACA023513</name>
</gene>
<keyword evidence="2" id="KW-1185">Reference proteome</keyword>
<evidence type="ECO:0000313" key="2">
    <source>
        <dbReference type="Proteomes" id="UP001179952"/>
    </source>
</evidence>
<comment type="caution">
    <text evidence="1">The sequence shown here is derived from an EMBL/GenBank/DDBJ whole genome shotgun (WGS) entry which is preliminary data.</text>
</comment>
<accession>A0AAV8ZX92</accession>
<evidence type="ECO:0000313" key="1">
    <source>
        <dbReference type="EMBL" id="KAK1256994.1"/>
    </source>
</evidence>
<sequence>MRYNKYCINGFLFVSKENEENKISQNSKISMNCTRTFRSSAKDKSPIDEHMTYYGVI</sequence>